<dbReference type="RefSeq" id="YP_009507533.1">
    <property type="nucleotide sequence ID" value="NC_038553.1"/>
</dbReference>
<dbReference type="Pfam" id="PF19254">
    <property type="entry name" value="DUF5901"/>
    <property type="match status" value="1"/>
</dbReference>
<feature type="region of interest" description="Disordered" evidence="1">
    <location>
        <begin position="1"/>
        <end position="30"/>
    </location>
</feature>
<feature type="domain" description="DUF5901" evidence="2">
    <location>
        <begin position="38"/>
        <end position="132"/>
    </location>
</feature>
<dbReference type="InterPro" id="IPR045420">
    <property type="entry name" value="DUF5901"/>
</dbReference>
<name>A0A1C9C5A6_HAV01</name>
<dbReference type="OrthoDB" id="6980at10239"/>
<sequence>MNSVNLNKKQKHVKVNQQQNQKQQPVKKGRRRLVEHKVIIDSRDRNKDYWSSPSRYKVILDVPIKNVLSVELTEYNVPFVRPLIHSSNNKLYYSTDGGTTVKTVELTGGDYYNDGYYLAIEIQTKLGADITSVTYNYITDKLTFTANDNNFVFMFGHSNYGNGLHTILGFDKETRYASDTSLVIESQYKINMSPETYIIMMLNNISDNISNNNLISRSFGILTEQFNNMYFSKTIKREFMPMVDDFSVFNIEFYDYYGNLYDFQNQDHRLEFRLIGIM</sequence>
<dbReference type="EMBL" id="KX008963">
    <property type="protein sequence ID" value="AOM63467.1"/>
    <property type="molecule type" value="Genomic_DNA"/>
</dbReference>
<evidence type="ECO:0000313" key="4">
    <source>
        <dbReference type="Proteomes" id="UP000232488"/>
    </source>
</evidence>
<evidence type="ECO:0000256" key="1">
    <source>
        <dbReference type="SAM" id="MobiDB-lite"/>
    </source>
</evidence>
<organismHost>
    <name type="scientific">Heterosigma akashiwo</name>
    <name type="common">Chromophytic alga</name>
    <name type="synonym">Heterosigma carterae</name>
    <dbReference type="NCBI Taxonomy" id="2829"/>
</organismHost>
<organism evidence="3 4">
    <name type="scientific">Heterosigma akashiwo virus 01</name>
    <name type="common">HaV01</name>
    <dbReference type="NCBI Taxonomy" id="97195"/>
    <lineage>
        <taxon>Viruses</taxon>
        <taxon>Varidnaviria</taxon>
        <taxon>Bamfordvirae</taxon>
        <taxon>Nucleocytoviricota</taxon>
        <taxon>Megaviricetes</taxon>
        <taxon>Algavirales</taxon>
        <taxon>Phycodnaviridae</taxon>
        <taxon>Raphidovirus</taxon>
        <taxon>Raphidovirus japonicum</taxon>
    </lineage>
</organism>
<reference evidence="3 4" key="1">
    <citation type="submission" date="2016-03" db="EMBL/GenBank/DDBJ databases">
        <title>Genome sequences of a Phycodnavirus, Heterosigma akashiwo virus strain 53.</title>
        <authorList>
            <person name="Ueki S."/>
            <person name="Ogura Y."/>
            <person name="Hayashi T."/>
        </authorList>
    </citation>
    <scope>NUCLEOTIDE SEQUENCE [LARGE SCALE GENOMIC DNA]</scope>
    <source>
        <strain evidence="3">HaV53</strain>
    </source>
</reference>
<accession>A0A1C9C5A6</accession>
<dbReference type="Proteomes" id="UP000232488">
    <property type="component" value="Segment"/>
</dbReference>
<evidence type="ECO:0000313" key="3">
    <source>
        <dbReference type="EMBL" id="AOM63467.1"/>
    </source>
</evidence>
<proteinExistence type="predicted"/>
<dbReference type="KEGG" id="vg:37618517"/>
<evidence type="ECO:0000259" key="2">
    <source>
        <dbReference type="Pfam" id="PF19254"/>
    </source>
</evidence>
<feature type="compositionally biased region" description="Low complexity" evidence="1">
    <location>
        <begin position="15"/>
        <end position="24"/>
    </location>
</feature>
<dbReference type="GeneID" id="37618517"/>
<gene>
    <name evidence="3" type="primary">HaV53_ORF136</name>
</gene>
<keyword evidence="4" id="KW-1185">Reference proteome</keyword>
<protein>
    <recommendedName>
        <fullName evidence="2">DUF5901 domain-containing protein</fullName>
    </recommendedName>
</protein>